<keyword evidence="2" id="KW-1185">Reference proteome</keyword>
<dbReference type="Proteomes" id="UP000315280">
    <property type="component" value="Segment"/>
</dbReference>
<organism evidence="1 2">
    <name type="scientific">Microbacterium phage FuzzBuster</name>
    <dbReference type="NCBI Taxonomy" id="2590935"/>
    <lineage>
        <taxon>Viruses</taxon>
        <taxon>Duplodnaviria</taxon>
        <taxon>Heunggongvirae</taxon>
        <taxon>Uroviricota</taxon>
        <taxon>Caudoviricetes</taxon>
        <taxon>Hodgkinviridae</taxon>
        <taxon>Fuzzbustervirus</taxon>
        <taxon>Fuzzbustervirus fuzzbuster</taxon>
    </lineage>
</organism>
<reference evidence="1 2" key="1">
    <citation type="submission" date="2019-06" db="EMBL/GenBank/DDBJ databases">
        <authorList>
            <person name="Austin C.R."/>
            <person name="Baumgardner C.A."/>
            <person name="Baysinger H.J."/>
            <person name="David A.M."/>
            <person name="Folse N.B."/>
            <person name="Gammon C.A."/>
            <person name="Garcia V.M."/>
            <person name="Gobble C.S."/>
            <person name="Herold B.N."/>
            <person name="Huamancondor M.S."/>
            <person name="Matheson G.R."/>
            <person name="Mondragon I."/>
            <person name="Nemes S.A."/>
            <person name="Neri L.M."/>
            <person name="Renaud V.D."/>
            <person name="Rigsbee E.A."/>
            <person name="Rockette B.M."/>
            <person name="Santiago M.R."/>
            <person name="Savage M.D."/>
            <person name="Simpson J.M."/>
            <person name="Slentz J.N."/>
            <person name="Spencer B.G."/>
            <person name="White D.J."/>
            <person name="Yarboro C.B."/>
            <person name="Anderson E.L."/>
            <person name="Wallen J.R."/>
            <person name="Gainey M.D."/>
            <person name="Garlena R.A."/>
            <person name="Russell D.A."/>
            <person name="Pope W.H."/>
            <person name="Jacobs-Sera D."/>
            <person name="Hatfull G.F."/>
        </authorList>
    </citation>
    <scope>NUCLEOTIDE SEQUENCE [LARGE SCALE GENOMIC DNA]</scope>
</reference>
<name>A0A516KUY3_9CAUD</name>
<gene>
    <name evidence="1" type="primary">11</name>
    <name evidence="1" type="ORF">SEA_FUZZBUSTER_11</name>
</gene>
<dbReference type="EMBL" id="MN062720">
    <property type="protein sequence ID" value="QDP45495.1"/>
    <property type="molecule type" value="Genomic_DNA"/>
</dbReference>
<accession>A0A516KUY3</accession>
<evidence type="ECO:0000313" key="1">
    <source>
        <dbReference type="EMBL" id="QDP45495.1"/>
    </source>
</evidence>
<evidence type="ECO:0000313" key="2">
    <source>
        <dbReference type="Proteomes" id="UP000315280"/>
    </source>
</evidence>
<proteinExistence type="predicted"/>
<sequence>MKDTAARLQAGIADAIPSLAMKPGIRTINGHQAVCFANDDTHWPEGERIPYADTDGMLGMMTWLGEWRETYIDAKLDAAEHNLIHHPEENSWPLAASS</sequence>
<protein>
    <submittedName>
        <fullName evidence="1">Uncharacterized protein</fullName>
    </submittedName>
</protein>